<evidence type="ECO:0000313" key="4">
    <source>
        <dbReference type="EMBL" id="KAK2167435.1"/>
    </source>
</evidence>
<evidence type="ECO:0000259" key="3">
    <source>
        <dbReference type="PROSITE" id="PS50850"/>
    </source>
</evidence>
<keyword evidence="5" id="KW-1185">Reference proteome</keyword>
<proteinExistence type="predicted"/>
<dbReference type="GO" id="GO:0008028">
    <property type="term" value="F:monocarboxylic acid transmembrane transporter activity"/>
    <property type="evidence" value="ECO:0007669"/>
    <property type="project" value="TreeGrafter"/>
</dbReference>
<dbReference type="GO" id="GO:0016020">
    <property type="term" value="C:membrane"/>
    <property type="evidence" value="ECO:0007669"/>
    <property type="project" value="UniProtKB-SubCell"/>
</dbReference>
<evidence type="ECO:0000256" key="1">
    <source>
        <dbReference type="ARBA" id="ARBA00004141"/>
    </source>
</evidence>
<keyword evidence="2" id="KW-0472">Membrane</keyword>
<dbReference type="InterPro" id="IPR011701">
    <property type="entry name" value="MFS"/>
</dbReference>
<reference evidence="4" key="1">
    <citation type="journal article" date="2023" name="Mol. Biol. Evol.">
        <title>Third-Generation Sequencing Reveals the Adaptive Role of the Epigenome in Three Deep-Sea Polychaetes.</title>
        <authorList>
            <person name="Perez M."/>
            <person name="Aroh O."/>
            <person name="Sun Y."/>
            <person name="Lan Y."/>
            <person name="Juniper S.K."/>
            <person name="Young C.R."/>
            <person name="Angers B."/>
            <person name="Qian P.Y."/>
        </authorList>
    </citation>
    <scope>NUCLEOTIDE SEQUENCE</scope>
    <source>
        <strain evidence="4">R07B-5</strain>
    </source>
</reference>
<dbReference type="SUPFAM" id="SSF103473">
    <property type="entry name" value="MFS general substrate transporter"/>
    <property type="match status" value="1"/>
</dbReference>
<dbReference type="InterPro" id="IPR036259">
    <property type="entry name" value="MFS_trans_sf"/>
</dbReference>
<sequence length="257" mass="27686">MFAPSLVVVNEYFDKKRSVALGLSSAGSSVGAFVVPHLMEFLFDQFGYSGGLLVLGAITYNGCVSGALYRPLDKPVTPNPAAMVTAPTSDGGQAADVVVVGTRSRLRRVAIAVDGLFDFSVWRDWRFAVFAVSQGLCLMCLETSTFALSSIAVTDVIGRLLSGFVFDHPSVRDRRYCPFSFSMLLVSILMLWWPFVDSPLAIFISAAVYGAGFGVIMAQRSNILRDLMGIERFSSAFGMMVFAQGIGVFLGPLLAGE</sequence>
<dbReference type="PROSITE" id="PS50850">
    <property type="entry name" value="MFS"/>
    <property type="match status" value="1"/>
</dbReference>
<gene>
    <name evidence="4" type="ORF">NP493_1272g00004</name>
</gene>
<dbReference type="InterPro" id="IPR050327">
    <property type="entry name" value="Proton-linked_MCT"/>
</dbReference>
<feature type="transmembrane region" description="Helical" evidence="2">
    <location>
        <begin position="230"/>
        <end position="255"/>
    </location>
</feature>
<dbReference type="Proteomes" id="UP001209878">
    <property type="component" value="Unassembled WGS sequence"/>
</dbReference>
<feature type="domain" description="Major facilitator superfamily (MFS) profile" evidence="3">
    <location>
        <begin position="104"/>
        <end position="257"/>
    </location>
</feature>
<keyword evidence="2" id="KW-1133">Transmembrane helix</keyword>
<dbReference type="InterPro" id="IPR020846">
    <property type="entry name" value="MFS_dom"/>
</dbReference>
<comment type="caution">
    <text evidence="4">The sequence shown here is derived from an EMBL/GenBank/DDBJ whole genome shotgun (WGS) entry which is preliminary data.</text>
</comment>
<organism evidence="4 5">
    <name type="scientific">Ridgeia piscesae</name>
    <name type="common">Tubeworm</name>
    <dbReference type="NCBI Taxonomy" id="27915"/>
    <lineage>
        <taxon>Eukaryota</taxon>
        <taxon>Metazoa</taxon>
        <taxon>Spiralia</taxon>
        <taxon>Lophotrochozoa</taxon>
        <taxon>Annelida</taxon>
        <taxon>Polychaeta</taxon>
        <taxon>Sedentaria</taxon>
        <taxon>Canalipalpata</taxon>
        <taxon>Sabellida</taxon>
        <taxon>Siboglinidae</taxon>
        <taxon>Ridgeia</taxon>
    </lineage>
</organism>
<accession>A0AAD9KAD6</accession>
<dbReference type="PANTHER" id="PTHR11360:SF284">
    <property type="entry name" value="EG:103B4.3 PROTEIN-RELATED"/>
    <property type="match status" value="1"/>
</dbReference>
<evidence type="ECO:0000256" key="2">
    <source>
        <dbReference type="SAM" id="Phobius"/>
    </source>
</evidence>
<comment type="subcellular location">
    <subcellularLocation>
        <location evidence="1">Membrane</location>
        <topology evidence="1">Multi-pass membrane protein</topology>
    </subcellularLocation>
</comment>
<keyword evidence="2" id="KW-0812">Transmembrane</keyword>
<dbReference type="Pfam" id="PF07690">
    <property type="entry name" value="MFS_1"/>
    <property type="match status" value="1"/>
</dbReference>
<dbReference type="Gene3D" id="1.20.1250.20">
    <property type="entry name" value="MFS general substrate transporter like domains"/>
    <property type="match status" value="1"/>
</dbReference>
<feature type="transmembrane region" description="Helical" evidence="2">
    <location>
        <begin position="176"/>
        <end position="194"/>
    </location>
</feature>
<feature type="transmembrane region" description="Helical" evidence="2">
    <location>
        <begin position="20"/>
        <end position="39"/>
    </location>
</feature>
<dbReference type="PANTHER" id="PTHR11360">
    <property type="entry name" value="MONOCARBOXYLATE TRANSPORTER"/>
    <property type="match status" value="1"/>
</dbReference>
<name>A0AAD9KAD6_RIDPI</name>
<feature type="transmembrane region" description="Helical" evidence="2">
    <location>
        <begin position="200"/>
        <end position="218"/>
    </location>
</feature>
<evidence type="ECO:0000313" key="5">
    <source>
        <dbReference type="Proteomes" id="UP001209878"/>
    </source>
</evidence>
<dbReference type="AlphaFoldDB" id="A0AAD9KAD6"/>
<feature type="transmembrane region" description="Helical" evidence="2">
    <location>
        <begin position="45"/>
        <end position="69"/>
    </location>
</feature>
<dbReference type="EMBL" id="JAODUO010001275">
    <property type="protein sequence ID" value="KAK2167435.1"/>
    <property type="molecule type" value="Genomic_DNA"/>
</dbReference>
<protein>
    <recommendedName>
        <fullName evidence="3">Major facilitator superfamily (MFS) profile domain-containing protein</fullName>
    </recommendedName>
</protein>